<evidence type="ECO:0000259" key="2">
    <source>
        <dbReference type="Pfam" id="PF03795"/>
    </source>
</evidence>
<dbReference type="RefSeq" id="WP_321560094.1">
    <property type="nucleotide sequence ID" value="NZ_CP139558.1"/>
</dbReference>
<dbReference type="EMBL" id="CP139558">
    <property type="protein sequence ID" value="WPU90923.1"/>
    <property type="molecule type" value="Genomic_DNA"/>
</dbReference>
<gene>
    <name evidence="3" type="ORF">SNE25_16510</name>
</gene>
<accession>A0ABZ0TFD8</accession>
<dbReference type="InterPro" id="IPR005545">
    <property type="entry name" value="YCII"/>
</dbReference>
<comment type="similarity">
    <text evidence="1">Belongs to the YciI family.</text>
</comment>
<reference evidence="3 4" key="1">
    <citation type="submission" date="2023-11" db="EMBL/GenBank/DDBJ databases">
        <title>Analysis of the Genomes of Mucilaginibacter gossypii cycad 4 and M. sabulilitoris SNA2: microbes with the potential for plant growth promotion.</title>
        <authorList>
            <person name="Hirsch A.M."/>
            <person name="Humm E."/>
            <person name="Rubbi M."/>
            <person name="Del Vecchio G."/>
            <person name="Ha S.M."/>
            <person name="Pellegrini M."/>
            <person name="Gunsalus R.P."/>
        </authorList>
    </citation>
    <scope>NUCLEOTIDE SEQUENCE [LARGE SCALE GENOMIC DNA]</scope>
    <source>
        <strain evidence="3 4">SNA2</strain>
    </source>
</reference>
<dbReference type="Pfam" id="PF03795">
    <property type="entry name" value="YCII"/>
    <property type="match status" value="1"/>
</dbReference>
<feature type="domain" description="YCII-related" evidence="2">
    <location>
        <begin position="22"/>
        <end position="108"/>
    </location>
</feature>
<dbReference type="Gene3D" id="3.30.70.1060">
    <property type="entry name" value="Dimeric alpha+beta barrel"/>
    <property type="match status" value="1"/>
</dbReference>
<organism evidence="3 4">
    <name type="scientific">Mucilaginibacter sabulilitoris</name>
    <dbReference type="NCBI Taxonomy" id="1173583"/>
    <lineage>
        <taxon>Bacteria</taxon>
        <taxon>Pseudomonadati</taxon>
        <taxon>Bacteroidota</taxon>
        <taxon>Sphingobacteriia</taxon>
        <taxon>Sphingobacteriales</taxon>
        <taxon>Sphingobacteriaceae</taxon>
        <taxon>Mucilaginibacter</taxon>
    </lineage>
</organism>
<dbReference type="InterPro" id="IPR011008">
    <property type="entry name" value="Dimeric_a/b-barrel"/>
</dbReference>
<name>A0ABZ0TFD8_9SPHI</name>
<dbReference type="SUPFAM" id="SSF54909">
    <property type="entry name" value="Dimeric alpha+beta barrel"/>
    <property type="match status" value="1"/>
</dbReference>
<proteinExistence type="inferred from homology"/>
<keyword evidence="4" id="KW-1185">Reference proteome</keyword>
<evidence type="ECO:0000313" key="4">
    <source>
        <dbReference type="Proteomes" id="UP001324380"/>
    </source>
</evidence>
<sequence length="112" mass="12698">MKEFLFIFRRDFKAKEIQPAEYELEKNVKHWKDWLDLLTEKGLLAQKHKSWDAEGSVMKPGESVTNGPYAEIKHSIGGMVVIKAENYDQAGEIAKGCPIFELGGSVEIRMGL</sequence>
<evidence type="ECO:0000256" key="1">
    <source>
        <dbReference type="ARBA" id="ARBA00007689"/>
    </source>
</evidence>
<evidence type="ECO:0000313" key="3">
    <source>
        <dbReference type="EMBL" id="WPU90923.1"/>
    </source>
</evidence>
<dbReference type="Proteomes" id="UP001324380">
    <property type="component" value="Chromosome"/>
</dbReference>
<protein>
    <submittedName>
        <fullName evidence="3">YciI family protein</fullName>
    </submittedName>
</protein>